<reference evidence="1" key="2">
    <citation type="journal article" date="2023" name="BMC Genomics">
        <title>Pest status, molecular evolution, and epigenetic factors derived from the genome assembly of Frankliniella fusca, a thysanopteran phytovirus vector.</title>
        <authorList>
            <person name="Catto M.A."/>
            <person name="Labadie P.E."/>
            <person name="Jacobson A.L."/>
            <person name="Kennedy G.G."/>
            <person name="Srinivasan R."/>
            <person name="Hunt B.G."/>
        </authorList>
    </citation>
    <scope>NUCLEOTIDE SEQUENCE</scope>
    <source>
        <strain evidence="1">PL_HMW_Pooled</strain>
    </source>
</reference>
<dbReference type="InterPro" id="IPR012337">
    <property type="entry name" value="RNaseH-like_sf"/>
</dbReference>
<proteinExistence type="predicted"/>
<reference evidence="1" key="1">
    <citation type="submission" date="2021-07" db="EMBL/GenBank/DDBJ databases">
        <authorList>
            <person name="Catto M.A."/>
            <person name="Jacobson A."/>
            <person name="Kennedy G."/>
            <person name="Labadie P."/>
            <person name="Hunt B.G."/>
            <person name="Srinivasan R."/>
        </authorList>
    </citation>
    <scope>NUCLEOTIDE SEQUENCE</scope>
    <source>
        <strain evidence="1">PL_HMW_Pooled</strain>
        <tissue evidence="1">Head</tissue>
    </source>
</reference>
<organism evidence="1 2">
    <name type="scientific">Frankliniella fusca</name>
    <dbReference type="NCBI Taxonomy" id="407009"/>
    <lineage>
        <taxon>Eukaryota</taxon>
        <taxon>Metazoa</taxon>
        <taxon>Ecdysozoa</taxon>
        <taxon>Arthropoda</taxon>
        <taxon>Hexapoda</taxon>
        <taxon>Insecta</taxon>
        <taxon>Pterygota</taxon>
        <taxon>Neoptera</taxon>
        <taxon>Paraneoptera</taxon>
        <taxon>Thysanoptera</taxon>
        <taxon>Terebrantia</taxon>
        <taxon>Thripoidea</taxon>
        <taxon>Thripidae</taxon>
        <taxon>Frankliniella</taxon>
    </lineage>
</organism>
<feature type="non-terminal residue" evidence="1">
    <location>
        <position position="137"/>
    </location>
</feature>
<dbReference type="AlphaFoldDB" id="A0AAE1I434"/>
<name>A0AAE1I434_9NEOP</name>
<dbReference type="SUPFAM" id="SSF53098">
    <property type="entry name" value="Ribonuclease H-like"/>
    <property type="match status" value="1"/>
</dbReference>
<evidence type="ECO:0000313" key="1">
    <source>
        <dbReference type="EMBL" id="KAK3931756.1"/>
    </source>
</evidence>
<dbReference type="EMBL" id="JAHWGI010001430">
    <property type="protein sequence ID" value="KAK3931756.1"/>
    <property type="molecule type" value="Genomic_DNA"/>
</dbReference>
<evidence type="ECO:0000313" key="2">
    <source>
        <dbReference type="Proteomes" id="UP001219518"/>
    </source>
</evidence>
<protein>
    <submittedName>
        <fullName evidence="1">Transposable element Hobo transposase</fullName>
    </submittedName>
</protein>
<sequence>SLRYHFGKKIAAADHVCLTVEVWTHESTMRSYLGLTVHFREGTEIANVETGIRYMPEWTTAPIVELCLAWHIDRPKVRAVVSDGGINIKNAVRDEFGLDRHFSCVAHLLNSVGQAAIGLNPSKVPPEEDAGRTQHIP</sequence>
<gene>
    <name evidence="1" type="ORF">KUF71_008975</name>
</gene>
<comment type="caution">
    <text evidence="1">The sequence shown here is derived from an EMBL/GenBank/DDBJ whole genome shotgun (WGS) entry which is preliminary data.</text>
</comment>
<dbReference type="Proteomes" id="UP001219518">
    <property type="component" value="Unassembled WGS sequence"/>
</dbReference>
<keyword evidence="2" id="KW-1185">Reference proteome</keyword>
<accession>A0AAE1I434</accession>